<evidence type="ECO:0000313" key="1">
    <source>
        <dbReference type="EMBL" id="EUA65854.1"/>
    </source>
</evidence>
<dbReference type="EMBL" id="JAOB01000025">
    <property type="protein sequence ID" value="EUA65854.1"/>
    <property type="molecule type" value="Genomic_DNA"/>
</dbReference>
<accession>X8DBY6</accession>
<protein>
    <submittedName>
        <fullName evidence="1">Uncharacterized protein</fullName>
    </submittedName>
</protein>
<sequence>MNGCCMTAAKPRAGLRESWVAEFTERRRVVAVHPSSHRCELVPGHNMSLVTAYLQHEHLASRGPRGTLLHQSRAGPCSLHPRAGCRAATGARLACPAGRLLGDRGWVSPASSSRSRGCCPTAIPWVSTSHRSSRRNTVSGTWPLLPRLVTLRVSLLLMRRPSRPG</sequence>
<dbReference type="AlphaFoldDB" id="X8DBY6"/>
<comment type="caution">
    <text evidence="1">The sequence shown here is derived from an EMBL/GenBank/DDBJ whole genome shotgun (WGS) entry which is preliminary data.</text>
</comment>
<organism evidence="1">
    <name type="scientific">Mycobacterium xenopi 4042</name>
    <dbReference type="NCBI Taxonomy" id="1299334"/>
    <lineage>
        <taxon>Bacteria</taxon>
        <taxon>Bacillati</taxon>
        <taxon>Actinomycetota</taxon>
        <taxon>Actinomycetes</taxon>
        <taxon>Mycobacteriales</taxon>
        <taxon>Mycobacteriaceae</taxon>
        <taxon>Mycobacterium</taxon>
    </lineage>
</organism>
<gene>
    <name evidence="1" type="ORF">I553_3896</name>
</gene>
<name>X8DBY6_MYCXE</name>
<reference evidence="1" key="1">
    <citation type="submission" date="2014-01" db="EMBL/GenBank/DDBJ databases">
        <authorList>
            <person name="Brown-Elliot B."/>
            <person name="Wallace R."/>
            <person name="Lenaerts A."/>
            <person name="Ordway D."/>
            <person name="DeGroote M.A."/>
            <person name="Parker T."/>
            <person name="Sizemore C."/>
            <person name="Tallon L.J."/>
            <person name="Sadzewicz L.K."/>
            <person name="Sengamalay N."/>
            <person name="Fraser C.M."/>
            <person name="Hine E."/>
            <person name="Shefchek K.A."/>
            <person name="Das S.P."/>
            <person name="Tettelin H."/>
        </authorList>
    </citation>
    <scope>NUCLEOTIDE SEQUENCE [LARGE SCALE GENOMIC DNA]</scope>
    <source>
        <strain evidence="1">4042</strain>
    </source>
</reference>
<proteinExistence type="predicted"/>